<keyword evidence="2" id="KW-1133">Transmembrane helix</keyword>
<keyword evidence="2" id="KW-0812">Transmembrane</keyword>
<dbReference type="Proteomes" id="UP000178912">
    <property type="component" value="Unassembled WGS sequence"/>
</dbReference>
<dbReference type="InterPro" id="IPR046623">
    <property type="entry name" value="DUF6536"/>
</dbReference>
<dbReference type="PANTHER" id="PTHR35395">
    <property type="entry name" value="DUF6536 DOMAIN-CONTAINING PROTEIN"/>
    <property type="match status" value="1"/>
</dbReference>
<keyword evidence="5" id="KW-1185">Reference proteome</keyword>
<feature type="compositionally biased region" description="Low complexity" evidence="1">
    <location>
        <begin position="18"/>
        <end position="29"/>
    </location>
</feature>
<reference evidence="5" key="1">
    <citation type="submission" date="2016-03" db="EMBL/GenBank/DDBJ databases">
        <authorList>
            <person name="Guldener U."/>
        </authorList>
    </citation>
    <scope>NUCLEOTIDE SEQUENCE [LARGE SCALE GENOMIC DNA]</scope>
    <source>
        <strain evidence="5">04CH-RAC-A.6.1</strain>
    </source>
</reference>
<organism evidence="4 5">
    <name type="scientific">Rhynchosporium agropyri</name>
    <dbReference type="NCBI Taxonomy" id="914238"/>
    <lineage>
        <taxon>Eukaryota</taxon>
        <taxon>Fungi</taxon>
        <taxon>Dikarya</taxon>
        <taxon>Ascomycota</taxon>
        <taxon>Pezizomycotina</taxon>
        <taxon>Leotiomycetes</taxon>
        <taxon>Helotiales</taxon>
        <taxon>Ploettnerulaceae</taxon>
        <taxon>Rhynchosporium</taxon>
    </lineage>
</organism>
<dbReference type="AlphaFoldDB" id="A0A1E1L8D5"/>
<sequence>MDAISLEDPGSYPLQPFSTTSTSGTSKTRVSGDFDTFNVGSAGELLLPPSEGLLTPHRRSRELWIRFSGWRRGVFYYALTSLGVPLINIILLIWAMAGHGVKDGYGLLHTGSYKQAQTISTTLHVLINLLSTVLLGASNYTMQYNSSVFLDVGAQEYQAIITGDTFQELVKRVVVRGITIGNDSEFTRLSAQDCMNVYDRPFVFGGGDVFIIADENSTSFAEATKVWSGVEESRLIQLGKSMQWKTQDLSINASYTDTDEYVEVQSCYAKLRPETCKVRFSRILVLVIIICNACKALCMLRVAWGFADSPPLVTLGDAIASFLDNSDQTTNGLCLASKEDMQNGAWTEYQGPQRWIAKAETYSSVVSIKVWAIINVIFLLACATFLLISVVTAAASSGTVLGTGIGFSVFSKMAPSILPPVIANPGLWGTFLNILLVNTPQSLTSCLNLFYNNLFTNMLTGAEWNALAYERQPLRVTHPRGEQKSRLYLSMPYNYGIPVMFLSGMLHWLISESFFLVRITALQNGKTVEEHSISSMGYSALAFALAFTCSCTMILFLDMTARRRYGPGIPLVASCSAAISAACHLPEGDKEASLEAIQWGVIGGAGISVGSWRNSDEYFGNCGFSSKLVAPPIPGRWYAGIIGESGKTKLD</sequence>
<dbReference type="OrthoDB" id="5429634at2759"/>
<feature type="transmembrane region" description="Helical" evidence="2">
    <location>
        <begin position="370"/>
        <end position="395"/>
    </location>
</feature>
<evidence type="ECO:0000256" key="2">
    <source>
        <dbReference type="SAM" id="Phobius"/>
    </source>
</evidence>
<proteinExistence type="predicted"/>
<feature type="transmembrane region" description="Helical" evidence="2">
    <location>
        <begin position="493"/>
        <end position="516"/>
    </location>
</feature>
<protein>
    <recommendedName>
        <fullName evidence="3">DUF6536 domain-containing protein</fullName>
    </recommendedName>
</protein>
<feature type="region of interest" description="Disordered" evidence="1">
    <location>
        <begin position="1"/>
        <end position="29"/>
    </location>
</feature>
<evidence type="ECO:0000256" key="1">
    <source>
        <dbReference type="SAM" id="MobiDB-lite"/>
    </source>
</evidence>
<name>A0A1E1L8D5_9HELO</name>
<feature type="transmembrane region" description="Helical" evidence="2">
    <location>
        <begin position="536"/>
        <end position="557"/>
    </location>
</feature>
<feature type="domain" description="DUF6536" evidence="3">
    <location>
        <begin position="70"/>
        <end position="143"/>
    </location>
</feature>
<accession>A0A1E1L8D5</accession>
<keyword evidence="2" id="KW-0472">Membrane</keyword>
<dbReference type="Pfam" id="PF20163">
    <property type="entry name" value="DUF6536"/>
    <property type="match status" value="1"/>
</dbReference>
<evidence type="ECO:0000313" key="4">
    <source>
        <dbReference type="EMBL" id="CZT06813.1"/>
    </source>
</evidence>
<dbReference type="PANTHER" id="PTHR35395:SF1">
    <property type="entry name" value="DUF6536 DOMAIN-CONTAINING PROTEIN"/>
    <property type="match status" value="1"/>
</dbReference>
<gene>
    <name evidence="4" type="ORF">RAG0_12456</name>
</gene>
<dbReference type="EMBL" id="FJUX01000089">
    <property type="protein sequence ID" value="CZT06813.1"/>
    <property type="molecule type" value="Genomic_DNA"/>
</dbReference>
<evidence type="ECO:0000313" key="5">
    <source>
        <dbReference type="Proteomes" id="UP000178912"/>
    </source>
</evidence>
<feature type="transmembrane region" description="Helical" evidence="2">
    <location>
        <begin position="117"/>
        <end position="137"/>
    </location>
</feature>
<feature type="transmembrane region" description="Helical" evidence="2">
    <location>
        <begin position="283"/>
        <end position="304"/>
    </location>
</feature>
<evidence type="ECO:0000259" key="3">
    <source>
        <dbReference type="Pfam" id="PF20163"/>
    </source>
</evidence>
<feature type="transmembrane region" description="Helical" evidence="2">
    <location>
        <begin position="74"/>
        <end position="97"/>
    </location>
</feature>